<dbReference type="AlphaFoldDB" id="A0ABC8LWT0"/>
<evidence type="ECO:0000256" key="1">
    <source>
        <dbReference type="ARBA" id="ARBA00004123"/>
    </source>
</evidence>
<dbReference type="PANTHER" id="PTHR33172">
    <property type="entry name" value="OS08G0516900 PROTEIN"/>
    <property type="match status" value="1"/>
</dbReference>
<accession>A0ABC8LWT0</accession>
<gene>
    <name evidence="3" type="ORF">ERUC_LOCUS39912</name>
</gene>
<evidence type="ECO:0000313" key="3">
    <source>
        <dbReference type="EMBL" id="CAH8387429.1"/>
    </source>
</evidence>
<dbReference type="InterPro" id="IPR051992">
    <property type="entry name" value="OxStress_Response_Reg"/>
</dbReference>
<dbReference type="EMBL" id="CAKOAT010748487">
    <property type="protein sequence ID" value="CAH8387429.1"/>
    <property type="molecule type" value="Genomic_DNA"/>
</dbReference>
<proteinExistence type="predicted"/>
<dbReference type="GO" id="GO:0005634">
    <property type="term" value="C:nucleus"/>
    <property type="evidence" value="ECO:0007669"/>
    <property type="project" value="UniProtKB-SubCell"/>
</dbReference>
<comment type="caution">
    <text evidence="3">The sequence shown here is derived from an EMBL/GenBank/DDBJ whole genome shotgun (WGS) entry which is preliminary data.</text>
</comment>
<name>A0ABC8LWT0_ERUVS</name>
<protein>
    <submittedName>
        <fullName evidence="3">Uncharacterized protein</fullName>
    </submittedName>
</protein>
<evidence type="ECO:0000256" key="2">
    <source>
        <dbReference type="ARBA" id="ARBA00023242"/>
    </source>
</evidence>
<keyword evidence="4" id="KW-1185">Reference proteome</keyword>
<keyword evidence="2" id="KW-0539">Nucleus</keyword>
<sequence length="162" mass="18164">MEFLAAKDKAAPAAMFLTEETSRSGVMIGLRRCVKSQLEEISESSSFVIVSGKSSKNEKEKEHVVLSQRTWFGSSLEDSLLIKRGLPNHYIGKSKSFGNLMEASNAKDLMKVESLLNKRRRLIMANKLRRRSPFSSFSSYTVVIQIFLGVGLDLDSVQIPKF</sequence>
<evidence type="ECO:0000313" key="4">
    <source>
        <dbReference type="Proteomes" id="UP001642260"/>
    </source>
</evidence>
<dbReference type="GO" id="GO:0006950">
    <property type="term" value="P:response to stress"/>
    <property type="evidence" value="ECO:0007669"/>
    <property type="project" value="UniProtKB-ARBA"/>
</dbReference>
<dbReference type="Proteomes" id="UP001642260">
    <property type="component" value="Unassembled WGS sequence"/>
</dbReference>
<reference evidence="3 4" key="1">
    <citation type="submission" date="2022-03" db="EMBL/GenBank/DDBJ databases">
        <authorList>
            <person name="Macdonald S."/>
            <person name="Ahmed S."/>
            <person name="Newling K."/>
        </authorList>
    </citation>
    <scope>NUCLEOTIDE SEQUENCE [LARGE SCALE GENOMIC DNA]</scope>
</reference>
<comment type="subcellular location">
    <subcellularLocation>
        <location evidence="1">Nucleus</location>
    </subcellularLocation>
</comment>
<dbReference type="PANTHER" id="PTHR33172:SF91">
    <property type="entry name" value="PROTEIN OXIDATIVE STRESS 3 LIKE 5"/>
    <property type="match status" value="1"/>
</dbReference>
<organism evidence="3 4">
    <name type="scientific">Eruca vesicaria subsp. sativa</name>
    <name type="common">Garden rocket</name>
    <name type="synonym">Eruca sativa</name>
    <dbReference type="NCBI Taxonomy" id="29727"/>
    <lineage>
        <taxon>Eukaryota</taxon>
        <taxon>Viridiplantae</taxon>
        <taxon>Streptophyta</taxon>
        <taxon>Embryophyta</taxon>
        <taxon>Tracheophyta</taxon>
        <taxon>Spermatophyta</taxon>
        <taxon>Magnoliopsida</taxon>
        <taxon>eudicotyledons</taxon>
        <taxon>Gunneridae</taxon>
        <taxon>Pentapetalae</taxon>
        <taxon>rosids</taxon>
        <taxon>malvids</taxon>
        <taxon>Brassicales</taxon>
        <taxon>Brassicaceae</taxon>
        <taxon>Brassiceae</taxon>
        <taxon>Eruca</taxon>
    </lineage>
</organism>